<proteinExistence type="predicted"/>
<evidence type="ECO:0000313" key="1">
    <source>
        <dbReference type="EMBL" id="MCI17328.1"/>
    </source>
</evidence>
<keyword evidence="2" id="KW-1185">Reference proteome</keyword>
<evidence type="ECO:0000313" key="2">
    <source>
        <dbReference type="Proteomes" id="UP000265520"/>
    </source>
</evidence>
<protein>
    <submittedName>
        <fullName evidence="1">Uncharacterized protein</fullName>
    </submittedName>
</protein>
<organism evidence="1 2">
    <name type="scientific">Trifolium medium</name>
    <dbReference type="NCBI Taxonomy" id="97028"/>
    <lineage>
        <taxon>Eukaryota</taxon>
        <taxon>Viridiplantae</taxon>
        <taxon>Streptophyta</taxon>
        <taxon>Embryophyta</taxon>
        <taxon>Tracheophyta</taxon>
        <taxon>Spermatophyta</taxon>
        <taxon>Magnoliopsida</taxon>
        <taxon>eudicotyledons</taxon>
        <taxon>Gunneridae</taxon>
        <taxon>Pentapetalae</taxon>
        <taxon>rosids</taxon>
        <taxon>fabids</taxon>
        <taxon>Fabales</taxon>
        <taxon>Fabaceae</taxon>
        <taxon>Papilionoideae</taxon>
        <taxon>50 kb inversion clade</taxon>
        <taxon>NPAAA clade</taxon>
        <taxon>Hologalegina</taxon>
        <taxon>IRL clade</taxon>
        <taxon>Trifolieae</taxon>
        <taxon>Trifolium</taxon>
    </lineage>
</organism>
<comment type="caution">
    <text evidence="1">The sequence shown here is derived from an EMBL/GenBank/DDBJ whole genome shotgun (WGS) entry which is preliminary data.</text>
</comment>
<feature type="non-terminal residue" evidence="1">
    <location>
        <position position="1"/>
    </location>
</feature>
<reference evidence="1 2" key="1">
    <citation type="journal article" date="2018" name="Front. Plant Sci.">
        <title>Red Clover (Trifolium pratense) and Zigzag Clover (T. medium) - A Picture of Genomic Similarities and Differences.</title>
        <authorList>
            <person name="Dluhosova J."/>
            <person name="Istvanek J."/>
            <person name="Nedelnik J."/>
            <person name="Repkova J."/>
        </authorList>
    </citation>
    <scope>NUCLEOTIDE SEQUENCE [LARGE SCALE GENOMIC DNA]</scope>
    <source>
        <strain evidence="2">cv. 10/8</strain>
        <tissue evidence="1">Leaf</tissue>
    </source>
</reference>
<name>A0A392PZQ4_9FABA</name>
<dbReference type="Proteomes" id="UP000265520">
    <property type="component" value="Unassembled WGS sequence"/>
</dbReference>
<sequence>AIILEEILMHESYGEGLTPCCPDIMISIFSVYKPRHIQQQRPGS</sequence>
<accession>A0A392PZQ4</accession>
<dbReference type="EMBL" id="LXQA010104975">
    <property type="protein sequence ID" value="MCI17328.1"/>
    <property type="molecule type" value="Genomic_DNA"/>
</dbReference>
<dbReference type="AlphaFoldDB" id="A0A392PZQ4"/>